<evidence type="ECO:0000313" key="4">
    <source>
        <dbReference type="EMBL" id="MDQ0340308.1"/>
    </source>
</evidence>
<sequence>MKLWRGIVLGLIVGSLIHLWLVGWETWSDSWQIKWNKVRELPAVMVDHYLSVPQRIPAEEREETLPVESVQNKETTEKHTAEAGFYSISDPGLYVALGMTAAEVREKWGNPERIDPSAYGYEWWIYNHDWEAYVQIGIKDNQVNTVYTNAPGWQWKDWRVGQEREEWAGAWSEQEEYTFTYQWGYYSFVLSEDDIRERPLYLEDDFAVQLYIDLHGGESIAGIRLMDLETLLLHRPYTLKYVGSLPEPSPLNEQERQAVDQANERQIFDMVNVTRTMIKLTPFDWHDGVADVARRHSQDMLENNYFDHYSPHYGDLGERLQRGGVTFAKAGENIAWNYVDAADVHHGWLNSPGHRQNIVEPAFTHLGVGVVDKYYTQNFVKQ</sequence>
<accession>A0ABU0CW25</accession>
<organism evidence="4 5">
    <name type="scientific">Caldalkalibacillus uzonensis</name>
    <dbReference type="NCBI Taxonomy" id="353224"/>
    <lineage>
        <taxon>Bacteria</taxon>
        <taxon>Bacillati</taxon>
        <taxon>Bacillota</taxon>
        <taxon>Bacilli</taxon>
        <taxon>Bacillales</taxon>
        <taxon>Bacillaceae</taxon>
        <taxon>Caldalkalibacillus</taxon>
    </lineage>
</organism>
<feature type="transmembrane region" description="Helical" evidence="1">
    <location>
        <begin position="7"/>
        <end position="27"/>
    </location>
</feature>
<dbReference type="InterPro" id="IPR029410">
    <property type="entry name" value="CAP_assoc"/>
</dbReference>
<evidence type="ECO:0000259" key="2">
    <source>
        <dbReference type="Pfam" id="PF00188"/>
    </source>
</evidence>
<dbReference type="Proteomes" id="UP001232445">
    <property type="component" value="Unassembled WGS sequence"/>
</dbReference>
<dbReference type="Pfam" id="PF00188">
    <property type="entry name" value="CAP"/>
    <property type="match status" value="1"/>
</dbReference>
<protein>
    <submittedName>
        <fullName evidence="4">Uncharacterized protein YkwD</fullName>
    </submittedName>
</protein>
<keyword evidence="1" id="KW-1133">Transmembrane helix</keyword>
<dbReference type="RefSeq" id="WP_307341711.1">
    <property type="nucleotide sequence ID" value="NZ_JAUSUQ010000013.1"/>
</dbReference>
<evidence type="ECO:0000313" key="5">
    <source>
        <dbReference type="Proteomes" id="UP001232445"/>
    </source>
</evidence>
<keyword evidence="5" id="KW-1185">Reference proteome</keyword>
<dbReference type="SUPFAM" id="SSF55797">
    <property type="entry name" value="PR-1-like"/>
    <property type="match status" value="1"/>
</dbReference>
<evidence type="ECO:0000256" key="1">
    <source>
        <dbReference type="SAM" id="Phobius"/>
    </source>
</evidence>
<keyword evidence="1" id="KW-0812">Transmembrane</keyword>
<dbReference type="PANTHER" id="PTHR31157:SF26">
    <property type="entry name" value="SCP-LIKE EXTRACELLULAR PROTEIN"/>
    <property type="match status" value="1"/>
</dbReference>
<dbReference type="Gene3D" id="3.40.33.10">
    <property type="entry name" value="CAP"/>
    <property type="match status" value="1"/>
</dbReference>
<dbReference type="CDD" id="cd05379">
    <property type="entry name" value="CAP_bacterial"/>
    <property type="match status" value="1"/>
</dbReference>
<gene>
    <name evidence="4" type="ORF">J2S00_003117</name>
</gene>
<dbReference type="PANTHER" id="PTHR31157">
    <property type="entry name" value="SCP DOMAIN-CONTAINING PROTEIN"/>
    <property type="match status" value="1"/>
</dbReference>
<dbReference type="InterPro" id="IPR035940">
    <property type="entry name" value="CAP_sf"/>
</dbReference>
<dbReference type="Pfam" id="PF14504">
    <property type="entry name" value="CAP_assoc_N"/>
    <property type="match status" value="1"/>
</dbReference>
<evidence type="ECO:0000259" key="3">
    <source>
        <dbReference type="Pfam" id="PF14504"/>
    </source>
</evidence>
<dbReference type="EMBL" id="JAUSUQ010000013">
    <property type="protein sequence ID" value="MDQ0340308.1"/>
    <property type="molecule type" value="Genomic_DNA"/>
</dbReference>
<feature type="domain" description="SCP" evidence="2">
    <location>
        <begin position="268"/>
        <end position="378"/>
    </location>
</feature>
<name>A0ABU0CW25_9BACI</name>
<feature type="domain" description="CAP-associated" evidence="3">
    <location>
        <begin position="97"/>
        <end position="237"/>
    </location>
</feature>
<proteinExistence type="predicted"/>
<dbReference type="InterPro" id="IPR014044">
    <property type="entry name" value="CAP_dom"/>
</dbReference>
<reference evidence="4 5" key="1">
    <citation type="submission" date="2023-07" db="EMBL/GenBank/DDBJ databases">
        <title>Genomic Encyclopedia of Type Strains, Phase IV (KMG-IV): sequencing the most valuable type-strain genomes for metagenomic binning, comparative biology and taxonomic classification.</title>
        <authorList>
            <person name="Goeker M."/>
        </authorList>
    </citation>
    <scope>NUCLEOTIDE SEQUENCE [LARGE SCALE GENOMIC DNA]</scope>
    <source>
        <strain evidence="4 5">DSM 17740</strain>
    </source>
</reference>
<keyword evidence="1" id="KW-0472">Membrane</keyword>
<comment type="caution">
    <text evidence="4">The sequence shown here is derived from an EMBL/GenBank/DDBJ whole genome shotgun (WGS) entry which is preliminary data.</text>
</comment>